<organism evidence="1 2">
    <name type="scientific">Notoacmeibacter ruber</name>
    <dbReference type="NCBI Taxonomy" id="2670375"/>
    <lineage>
        <taxon>Bacteria</taxon>
        <taxon>Pseudomonadati</taxon>
        <taxon>Pseudomonadota</taxon>
        <taxon>Alphaproteobacteria</taxon>
        <taxon>Hyphomicrobiales</taxon>
        <taxon>Notoacmeibacteraceae</taxon>
        <taxon>Notoacmeibacter</taxon>
    </lineage>
</organism>
<dbReference type="InterPro" id="IPR029044">
    <property type="entry name" value="Nucleotide-diphossugar_trans"/>
</dbReference>
<evidence type="ECO:0000313" key="2">
    <source>
        <dbReference type="Proteomes" id="UP000281094"/>
    </source>
</evidence>
<name>A0A3L7JC27_9HYPH</name>
<dbReference type="Proteomes" id="UP000281094">
    <property type="component" value="Unassembled WGS sequence"/>
</dbReference>
<accession>A0A3L7JC27</accession>
<reference evidence="1 2" key="1">
    <citation type="submission" date="2018-10" db="EMBL/GenBank/DDBJ databases">
        <title>Notoacmeibacter sp. M2BS9Y-3-1, whole genome shotgun sequence.</title>
        <authorList>
            <person name="Tuo L."/>
        </authorList>
    </citation>
    <scope>NUCLEOTIDE SEQUENCE [LARGE SCALE GENOMIC DNA]</scope>
    <source>
        <strain evidence="1 2">M2BS9Y-3-1</strain>
    </source>
</reference>
<proteinExistence type="predicted"/>
<dbReference type="Pfam" id="PF13704">
    <property type="entry name" value="Glyco_tranf_2_4"/>
    <property type="match status" value="1"/>
</dbReference>
<evidence type="ECO:0000313" key="1">
    <source>
        <dbReference type="EMBL" id="RLQ88308.1"/>
    </source>
</evidence>
<dbReference type="CDD" id="cd00761">
    <property type="entry name" value="Glyco_tranf_GTA_type"/>
    <property type="match status" value="1"/>
</dbReference>
<keyword evidence="2" id="KW-1185">Reference proteome</keyword>
<keyword evidence="1" id="KW-0808">Transferase</keyword>
<dbReference type="EMBL" id="RCWN01000001">
    <property type="protein sequence ID" value="RLQ88308.1"/>
    <property type="molecule type" value="Genomic_DNA"/>
</dbReference>
<protein>
    <submittedName>
        <fullName evidence="1">Glycosyltransferase family 2 protein</fullName>
    </submittedName>
</protein>
<sequence length="350" mass="40475">MANDEGTPFSYPFCGEGAVRSADDTMRLRDFLSAQYRYLKNLRIAELSLSSGAGPERFSGDAIACVFLCHDDLRFLPSFLEHYRSMGVSRFICVDDRSTDGSREFLQAQEDVDLWVSARRYREARRGKVWREWLMCRYGFGRWYLNVDSDEYFIAPLHDQMPLSDYVAVLNRRAIRRVAAPMIDFYPRELEEAVFHGTNGEKPWEVAPLFDGGDYEGRLEQAGPILLGGVRRRVFHSDNHLMKYPLLYWDRACTLGASVHWPKPARYNWTTEWGVLLHFKIFSDLAGQVQQAIQEGQHMGGAENYIALKNHLEKAESSNFIYEKTINYTGPQSLRSRDFLKSAIEFRENT</sequence>
<dbReference type="RefSeq" id="WP_121645275.1">
    <property type="nucleotide sequence ID" value="NZ_RCWN01000001.1"/>
</dbReference>
<dbReference type="AlphaFoldDB" id="A0A3L7JC27"/>
<comment type="caution">
    <text evidence="1">The sequence shown here is derived from an EMBL/GenBank/DDBJ whole genome shotgun (WGS) entry which is preliminary data.</text>
</comment>
<dbReference type="GO" id="GO:0016740">
    <property type="term" value="F:transferase activity"/>
    <property type="evidence" value="ECO:0007669"/>
    <property type="project" value="UniProtKB-KW"/>
</dbReference>
<dbReference type="SUPFAM" id="SSF53448">
    <property type="entry name" value="Nucleotide-diphospho-sugar transferases"/>
    <property type="match status" value="1"/>
</dbReference>
<gene>
    <name evidence="1" type="ORF">D8780_08910</name>
</gene>